<proteinExistence type="inferred from homology"/>
<dbReference type="InterPro" id="IPR005706">
    <property type="entry name" value="Ribosomal_uS2_bac/mit/plastid"/>
</dbReference>
<dbReference type="GO" id="GO:0003735">
    <property type="term" value="F:structural constituent of ribosome"/>
    <property type="evidence" value="ECO:0007669"/>
    <property type="project" value="InterPro"/>
</dbReference>
<evidence type="ECO:0000313" key="10">
    <source>
        <dbReference type="Proteomes" id="UP000655225"/>
    </source>
</evidence>
<evidence type="ECO:0000256" key="5">
    <source>
        <dbReference type="ARBA" id="ARBA00022695"/>
    </source>
</evidence>
<accession>A0A834Z9B5</accession>
<comment type="catalytic activity">
    <reaction evidence="8">
        <text>alpha-D-glucose 1-phosphate + UTP + H(+) = UDP-alpha-D-glucose + diphosphate</text>
        <dbReference type="Rhea" id="RHEA:19889"/>
        <dbReference type="ChEBI" id="CHEBI:15378"/>
        <dbReference type="ChEBI" id="CHEBI:33019"/>
        <dbReference type="ChEBI" id="CHEBI:46398"/>
        <dbReference type="ChEBI" id="CHEBI:58601"/>
        <dbReference type="ChEBI" id="CHEBI:58885"/>
        <dbReference type="EC" id="2.7.7.9"/>
    </reaction>
</comment>
<keyword evidence="10" id="KW-1185">Reference proteome</keyword>
<sequence>MTVHSIVIQKLLSTNAHLGRRVAAHHFKVYVTGSRNGMSILDPDKTLICLRNACHFIGSLVRHKGRFLFVNTNSLFDEIVEQMTARIGCANDARWRIGGFLTNSSSPKKIRSRSKKINLGSTQLPDCVVIMNTDRKSSVILEADRLQIPIVSLVDSDVPLDSYRRITYPIPAKDSIQFVYLFCNLIVKTFLLERGRIAGTKETAGGETTRSNTSKRRKNIGEAAHVECSEIKTQTDEVTGPYESVVPTTDPSETKKLLDKLVVIKLNEDLGTTTGLTGPKSIIGVREGLASLDSIVNQIQSLNSKYGCNIPLILMNLLNSHDDTLKITEKYSKSNIEMHSFNQGQYPQVVVEDFMSLPCKGQTAKDGWYPPGNDNVLSSLMNSGKLDVLLTQGKEYAFVANSDNLGNVVDLRNNQKHGGLCSLTVTPKTVADVKGGSLNSNRRNVQLLGLAQVLDEHVNELMSTEKPMIFNRNNLWVNLKANRRLAEAGVP</sequence>
<dbReference type="InterPro" id="IPR001865">
    <property type="entry name" value="Ribosomal_uS2"/>
</dbReference>
<dbReference type="InterPro" id="IPR016267">
    <property type="entry name" value="UDPGP_trans"/>
</dbReference>
<dbReference type="InterPro" id="IPR023591">
    <property type="entry name" value="Ribosomal_uS2_flav_dom_sf"/>
</dbReference>
<organism evidence="9 10">
    <name type="scientific">Tetracentron sinense</name>
    <name type="common">Spur-leaf</name>
    <dbReference type="NCBI Taxonomy" id="13715"/>
    <lineage>
        <taxon>Eukaryota</taxon>
        <taxon>Viridiplantae</taxon>
        <taxon>Streptophyta</taxon>
        <taxon>Embryophyta</taxon>
        <taxon>Tracheophyta</taxon>
        <taxon>Spermatophyta</taxon>
        <taxon>Magnoliopsida</taxon>
        <taxon>Trochodendrales</taxon>
        <taxon>Trochodendraceae</taxon>
        <taxon>Tetracentron</taxon>
    </lineage>
</organism>
<dbReference type="GO" id="GO:0003983">
    <property type="term" value="F:UTP:glucose-1-phosphate uridylyltransferase activity"/>
    <property type="evidence" value="ECO:0007669"/>
    <property type="project" value="UniProtKB-EC"/>
</dbReference>
<dbReference type="Gene3D" id="3.40.50.10490">
    <property type="entry name" value="Glucose-6-phosphate isomerase like protein, domain 1"/>
    <property type="match status" value="1"/>
</dbReference>
<keyword evidence="4" id="KW-0808">Transferase</keyword>
<dbReference type="GO" id="GO:0006011">
    <property type="term" value="P:UDP-alpha-D-glucose metabolic process"/>
    <property type="evidence" value="ECO:0007669"/>
    <property type="project" value="InterPro"/>
</dbReference>
<dbReference type="InterPro" id="IPR002618">
    <property type="entry name" value="UDPGP_fam"/>
</dbReference>
<dbReference type="SUPFAM" id="SSF53448">
    <property type="entry name" value="Nucleotide-diphospho-sugar transferases"/>
    <property type="match status" value="1"/>
</dbReference>
<evidence type="ECO:0000256" key="4">
    <source>
        <dbReference type="ARBA" id="ARBA00022679"/>
    </source>
</evidence>
<gene>
    <name evidence="9" type="ORF">HHK36_012488</name>
</gene>
<comment type="similarity">
    <text evidence="2">Belongs to the UDPGP type 1 family.</text>
</comment>
<dbReference type="PROSITE" id="PS00962">
    <property type="entry name" value="RIBOSOMAL_S2_1"/>
    <property type="match status" value="1"/>
</dbReference>
<keyword evidence="7" id="KW-0687">Ribonucleoprotein</keyword>
<dbReference type="GO" id="GO:0015935">
    <property type="term" value="C:small ribosomal subunit"/>
    <property type="evidence" value="ECO:0007669"/>
    <property type="project" value="InterPro"/>
</dbReference>
<evidence type="ECO:0000256" key="3">
    <source>
        <dbReference type="ARBA" id="ARBA00012415"/>
    </source>
</evidence>
<dbReference type="GO" id="GO:0006412">
    <property type="term" value="P:translation"/>
    <property type="evidence" value="ECO:0007669"/>
    <property type="project" value="InterPro"/>
</dbReference>
<comment type="caution">
    <text evidence="9">The sequence shown here is derived from an EMBL/GenBank/DDBJ whole genome shotgun (WGS) entry which is preliminary data.</text>
</comment>
<dbReference type="PRINTS" id="PR00395">
    <property type="entry name" value="RIBOSOMALS2"/>
</dbReference>
<dbReference type="InterPro" id="IPR018130">
    <property type="entry name" value="Ribosomal_uS2_CS"/>
</dbReference>
<protein>
    <recommendedName>
        <fullName evidence="3">UTP--glucose-1-phosphate uridylyltransferase</fullName>
        <ecNumber evidence="3">2.7.7.9</ecNumber>
    </recommendedName>
</protein>
<dbReference type="OrthoDB" id="932129at2759"/>
<evidence type="ECO:0000256" key="2">
    <source>
        <dbReference type="ARBA" id="ARBA00010401"/>
    </source>
</evidence>
<evidence type="ECO:0000313" key="9">
    <source>
        <dbReference type="EMBL" id="KAF8401546.1"/>
    </source>
</evidence>
<dbReference type="OMA" id="AAHHFKI"/>
<dbReference type="CDD" id="cd01425">
    <property type="entry name" value="RPS2"/>
    <property type="match status" value="1"/>
</dbReference>
<keyword evidence="6" id="KW-0689">Ribosomal protein</keyword>
<dbReference type="HAMAP" id="MF_00291_B">
    <property type="entry name" value="Ribosomal_uS2_B"/>
    <property type="match status" value="1"/>
</dbReference>
<name>A0A834Z9B5_TETSI</name>
<evidence type="ECO:0000256" key="7">
    <source>
        <dbReference type="ARBA" id="ARBA00023274"/>
    </source>
</evidence>
<dbReference type="Proteomes" id="UP000655225">
    <property type="component" value="Unassembled WGS sequence"/>
</dbReference>
<evidence type="ECO:0000256" key="8">
    <source>
        <dbReference type="ARBA" id="ARBA00048128"/>
    </source>
</evidence>
<evidence type="ECO:0000256" key="1">
    <source>
        <dbReference type="ARBA" id="ARBA00006242"/>
    </source>
</evidence>
<dbReference type="SUPFAM" id="SSF52313">
    <property type="entry name" value="Ribosomal protein S2"/>
    <property type="match status" value="1"/>
</dbReference>
<dbReference type="Pfam" id="PF01704">
    <property type="entry name" value="UDPGP"/>
    <property type="match status" value="1"/>
</dbReference>
<dbReference type="PANTHER" id="PTHR43511">
    <property type="match status" value="1"/>
</dbReference>
<dbReference type="InterPro" id="IPR029044">
    <property type="entry name" value="Nucleotide-diphossugar_trans"/>
</dbReference>
<evidence type="ECO:0000256" key="6">
    <source>
        <dbReference type="ARBA" id="ARBA00022980"/>
    </source>
</evidence>
<reference evidence="9 10" key="1">
    <citation type="submission" date="2020-04" db="EMBL/GenBank/DDBJ databases">
        <title>Plant Genome Project.</title>
        <authorList>
            <person name="Zhang R.-G."/>
        </authorList>
    </citation>
    <scope>NUCLEOTIDE SEQUENCE [LARGE SCALE GENOMIC DNA]</scope>
    <source>
        <strain evidence="9">YNK0</strain>
        <tissue evidence="9">Leaf</tissue>
    </source>
</reference>
<dbReference type="Gene3D" id="3.90.550.10">
    <property type="entry name" value="Spore Coat Polysaccharide Biosynthesis Protein SpsA, Chain A"/>
    <property type="match status" value="1"/>
</dbReference>
<keyword evidence="5" id="KW-0548">Nucleotidyltransferase</keyword>
<dbReference type="AlphaFoldDB" id="A0A834Z9B5"/>
<dbReference type="EMBL" id="JABCRI010000008">
    <property type="protein sequence ID" value="KAF8401546.1"/>
    <property type="molecule type" value="Genomic_DNA"/>
</dbReference>
<dbReference type="EC" id="2.7.7.9" evidence="3"/>
<comment type="similarity">
    <text evidence="1">Belongs to the universal ribosomal protein uS2 family.</text>
</comment>
<dbReference type="Pfam" id="PF00318">
    <property type="entry name" value="Ribosomal_S2"/>
    <property type="match status" value="2"/>
</dbReference>